<dbReference type="PROSITE" id="PS51257">
    <property type="entry name" value="PROKAR_LIPOPROTEIN"/>
    <property type="match status" value="1"/>
</dbReference>
<dbReference type="RefSeq" id="WP_144430616.1">
    <property type="nucleotide sequence ID" value="NZ_CXSU01000012.1"/>
</dbReference>
<reference evidence="1 2" key="1">
    <citation type="submission" date="2015-07" db="EMBL/GenBank/DDBJ databases">
        <authorList>
            <person name="Noorani M."/>
        </authorList>
    </citation>
    <scope>NUCLEOTIDE SEQUENCE [LARGE SCALE GENOMIC DNA]</scope>
    <source>
        <strain evidence="1 2">CECT 7802</strain>
    </source>
</reference>
<proteinExistence type="predicted"/>
<name>A0A0M6YLH9_9RHOB</name>
<keyword evidence="2" id="KW-1185">Reference proteome</keyword>
<dbReference type="OrthoDB" id="7274329at2"/>
<protein>
    <recommendedName>
        <fullName evidence="3">Lipoprotein</fullName>
    </recommendedName>
</protein>
<dbReference type="STRING" id="420998.JDO7802_02715"/>
<dbReference type="AlphaFoldDB" id="A0A0M6YLH9"/>
<dbReference type="Proteomes" id="UP000049222">
    <property type="component" value="Unassembled WGS sequence"/>
</dbReference>
<evidence type="ECO:0000313" key="1">
    <source>
        <dbReference type="EMBL" id="CTQ50689.1"/>
    </source>
</evidence>
<evidence type="ECO:0000313" key="2">
    <source>
        <dbReference type="Proteomes" id="UP000049222"/>
    </source>
</evidence>
<organism evidence="1 2">
    <name type="scientific">Jannaschia donghaensis</name>
    <dbReference type="NCBI Taxonomy" id="420998"/>
    <lineage>
        <taxon>Bacteria</taxon>
        <taxon>Pseudomonadati</taxon>
        <taxon>Pseudomonadota</taxon>
        <taxon>Alphaproteobacteria</taxon>
        <taxon>Rhodobacterales</taxon>
        <taxon>Roseobacteraceae</taxon>
        <taxon>Jannaschia</taxon>
    </lineage>
</organism>
<sequence>MNRFLTCIALPFVLIGCAPTLDPVWVNPGAPALQAEQDFLACSARARQDFPERSRITTSPRITLGTGLCRSGACIGVGTGSEVFDSDRNEPLRTRAVDACMQAKGYRQASLPACPAGSATVLASQPFDTRGLCVANGRIAAP</sequence>
<accession>A0A0M6YLH9</accession>
<gene>
    <name evidence="1" type="ORF">JDO7802_02715</name>
</gene>
<evidence type="ECO:0008006" key="3">
    <source>
        <dbReference type="Google" id="ProtNLM"/>
    </source>
</evidence>
<dbReference type="EMBL" id="CXSU01000012">
    <property type="protein sequence ID" value="CTQ50689.1"/>
    <property type="molecule type" value="Genomic_DNA"/>
</dbReference>